<keyword evidence="10" id="KW-1185">Reference proteome</keyword>
<feature type="compositionally biased region" description="Low complexity" evidence="7">
    <location>
        <begin position="437"/>
        <end position="450"/>
    </location>
</feature>
<dbReference type="Gene3D" id="3.50.50.60">
    <property type="entry name" value="FAD/NAD(P)-binding domain"/>
    <property type="match status" value="1"/>
</dbReference>
<feature type="region of interest" description="Disordered" evidence="7">
    <location>
        <begin position="437"/>
        <end position="469"/>
    </location>
</feature>
<evidence type="ECO:0000256" key="1">
    <source>
        <dbReference type="ARBA" id="ARBA00004814"/>
    </source>
</evidence>
<dbReference type="InterPro" id="IPR036188">
    <property type="entry name" value="FAD/NAD-bd_sf"/>
</dbReference>
<evidence type="ECO:0000313" key="9">
    <source>
        <dbReference type="EMBL" id="MCK8787803.1"/>
    </source>
</evidence>
<protein>
    <recommendedName>
        <fullName evidence="4">Tryptophan 2-monooxygenase</fullName>
        <ecNumber evidence="3">1.13.12.3</ecNumber>
    </recommendedName>
</protein>
<dbReference type="AlphaFoldDB" id="A0A9X1YCU6"/>
<dbReference type="Proteomes" id="UP001139516">
    <property type="component" value="Unassembled WGS sequence"/>
</dbReference>
<reference evidence="9" key="1">
    <citation type="submission" date="2022-04" db="EMBL/GenBank/DDBJ databases">
        <title>Roseomonas acroporae sp. nov., isolated from coral Acropora digitifera.</title>
        <authorList>
            <person name="Sun H."/>
        </authorList>
    </citation>
    <scope>NUCLEOTIDE SEQUENCE</scope>
    <source>
        <strain evidence="9">NAR14</strain>
    </source>
</reference>
<feature type="compositionally biased region" description="Basic and acidic residues" evidence="7">
    <location>
        <begin position="451"/>
        <end position="469"/>
    </location>
</feature>
<accession>A0A9X1YCU6</accession>
<evidence type="ECO:0000256" key="7">
    <source>
        <dbReference type="SAM" id="MobiDB-lite"/>
    </source>
</evidence>
<dbReference type="GO" id="GO:0050361">
    <property type="term" value="F:tryptophan 2-monooxygenase activity"/>
    <property type="evidence" value="ECO:0007669"/>
    <property type="project" value="UniProtKB-EC"/>
</dbReference>
<dbReference type="InterPro" id="IPR050281">
    <property type="entry name" value="Flavin_monoamine_oxidase"/>
</dbReference>
<dbReference type="PANTHER" id="PTHR10742">
    <property type="entry name" value="FLAVIN MONOAMINE OXIDASE"/>
    <property type="match status" value="1"/>
</dbReference>
<evidence type="ECO:0000256" key="4">
    <source>
        <dbReference type="ARBA" id="ARBA00017871"/>
    </source>
</evidence>
<feature type="domain" description="Amine oxidase" evidence="8">
    <location>
        <begin position="6"/>
        <end position="431"/>
    </location>
</feature>
<dbReference type="SUPFAM" id="SSF51905">
    <property type="entry name" value="FAD/NAD(P)-binding domain"/>
    <property type="match status" value="1"/>
</dbReference>
<dbReference type="SUPFAM" id="SSF54373">
    <property type="entry name" value="FAD-linked reductases, C-terminal domain"/>
    <property type="match status" value="1"/>
</dbReference>
<comment type="catalytic activity">
    <reaction evidence="6">
        <text>L-tryptophan + O2 = indole-3-acetamide + CO2 + H2O</text>
        <dbReference type="Rhea" id="RHEA:16165"/>
        <dbReference type="ChEBI" id="CHEBI:15377"/>
        <dbReference type="ChEBI" id="CHEBI:15379"/>
        <dbReference type="ChEBI" id="CHEBI:16031"/>
        <dbReference type="ChEBI" id="CHEBI:16526"/>
        <dbReference type="ChEBI" id="CHEBI:57912"/>
        <dbReference type="EC" id="1.13.12.3"/>
    </reaction>
</comment>
<evidence type="ECO:0000259" key="8">
    <source>
        <dbReference type="Pfam" id="PF01593"/>
    </source>
</evidence>
<feature type="compositionally biased region" description="Basic and acidic residues" evidence="7">
    <location>
        <begin position="274"/>
        <end position="292"/>
    </location>
</feature>
<evidence type="ECO:0000256" key="2">
    <source>
        <dbReference type="ARBA" id="ARBA00005833"/>
    </source>
</evidence>
<evidence type="ECO:0000256" key="6">
    <source>
        <dbReference type="ARBA" id="ARBA00047321"/>
    </source>
</evidence>
<organism evidence="9 10">
    <name type="scientific">Roseomonas acroporae</name>
    <dbReference type="NCBI Taxonomy" id="2937791"/>
    <lineage>
        <taxon>Bacteria</taxon>
        <taxon>Pseudomonadati</taxon>
        <taxon>Pseudomonadota</taxon>
        <taxon>Alphaproteobacteria</taxon>
        <taxon>Acetobacterales</taxon>
        <taxon>Roseomonadaceae</taxon>
        <taxon>Roseomonas</taxon>
    </lineage>
</organism>
<name>A0A9X1YCU6_9PROT</name>
<evidence type="ECO:0000313" key="10">
    <source>
        <dbReference type="Proteomes" id="UP001139516"/>
    </source>
</evidence>
<feature type="region of interest" description="Disordered" evidence="7">
    <location>
        <begin position="267"/>
        <end position="292"/>
    </location>
</feature>
<comment type="pathway">
    <text evidence="1">Plant hormone metabolism; auxin biosynthesis.</text>
</comment>
<evidence type="ECO:0000256" key="5">
    <source>
        <dbReference type="ARBA" id="ARBA00023070"/>
    </source>
</evidence>
<gene>
    <name evidence="9" type="ORF">M0638_25945</name>
</gene>
<dbReference type="PANTHER" id="PTHR10742:SF410">
    <property type="entry name" value="LYSINE-SPECIFIC HISTONE DEMETHYLASE 2"/>
    <property type="match status" value="1"/>
</dbReference>
<dbReference type="GO" id="GO:0009851">
    <property type="term" value="P:auxin biosynthetic process"/>
    <property type="evidence" value="ECO:0007669"/>
    <property type="project" value="UniProtKB-KW"/>
</dbReference>
<comment type="caution">
    <text evidence="9">The sequence shown here is derived from an EMBL/GenBank/DDBJ whole genome shotgun (WGS) entry which is preliminary data.</text>
</comment>
<dbReference type="EMBL" id="JALPRX010000147">
    <property type="protein sequence ID" value="MCK8787803.1"/>
    <property type="molecule type" value="Genomic_DNA"/>
</dbReference>
<proteinExistence type="inferred from homology"/>
<comment type="similarity">
    <text evidence="2">Belongs to the tryptophan 2-monooxygenase family.</text>
</comment>
<dbReference type="EC" id="1.13.12.3" evidence="3"/>
<evidence type="ECO:0000256" key="3">
    <source>
        <dbReference type="ARBA" id="ARBA00012535"/>
    </source>
</evidence>
<dbReference type="Pfam" id="PF01593">
    <property type="entry name" value="Amino_oxidase"/>
    <property type="match status" value="1"/>
</dbReference>
<sequence length="469" mass="48180">MGAGAAGIAAATALRAEGLACVVLEAADRVGGRCRTESDSLGSPFDHGASWLHAGDRNPLVPLAGRLGIGLLDQRRGERDRVTFVDGRRATAAELAEYDAAEEAFHASAFRLDRARAAAGGPDLPLSAATPDRRFAATVEAWEGPVISAAEADAISLEDWAANLLDGPNYAVSTGLGALVARLAEGLPVVAGAPVTRIEWGGPAGGTRVRVSGPRGTVRARCCLVTVSTGVLAAGSIAFDPPLPEATRDAVAALPMGLLTKVALRAARQPAGHPPERPAGRPDGPDRLDLPDFAGIDREVARGERLMVFQAWPFGRDHVIGFVGGRSARALAGVTDAEAVALAREELRRGFGTRADRALDPARAVVTRWGTDPLTLGSYSYAVPGGHAARLALARPVAPGRLHLAGEACHPHLAGTAGGAWQTGLEAGAAIARALRGAAGPAVAPAPRAPSAHEPRAPSAREPRDPTDP</sequence>
<keyword evidence="5" id="KW-0073">Auxin biosynthesis</keyword>
<dbReference type="InterPro" id="IPR002937">
    <property type="entry name" value="Amino_oxidase"/>
</dbReference>